<dbReference type="PANTHER" id="PTHR46018">
    <property type="entry name" value="ZINC PHOSPHODIESTERASE ELAC PROTEIN 1"/>
    <property type="match status" value="1"/>
</dbReference>
<evidence type="ECO:0000313" key="3">
    <source>
        <dbReference type="Proteomes" id="UP000317909"/>
    </source>
</evidence>
<keyword evidence="3" id="KW-1185">Reference proteome</keyword>
<dbReference type="Proteomes" id="UP000317909">
    <property type="component" value="Chromosome"/>
</dbReference>
<reference evidence="2 3" key="1">
    <citation type="submission" date="2019-02" db="EMBL/GenBank/DDBJ databases">
        <title>Deep-cultivation of Planctomycetes and their phenomic and genomic characterization uncovers novel biology.</title>
        <authorList>
            <person name="Wiegand S."/>
            <person name="Jogler M."/>
            <person name="Boedeker C."/>
            <person name="Pinto D."/>
            <person name="Vollmers J."/>
            <person name="Rivas-Marin E."/>
            <person name="Kohn T."/>
            <person name="Peeters S.H."/>
            <person name="Heuer A."/>
            <person name="Rast P."/>
            <person name="Oberbeckmann S."/>
            <person name="Bunk B."/>
            <person name="Jeske O."/>
            <person name="Meyerdierks A."/>
            <person name="Storesund J.E."/>
            <person name="Kallscheuer N."/>
            <person name="Luecker S."/>
            <person name="Lage O.M."/>
            <person name="Pohl T."/>
            <person name="Merkel B.J."/>
            <person name="Hornburger P."/>
            <person name="Mueller R.-W."/>
            <person name="Bruemmer F."/>
            <person name="Labrenz M."/>
            <person name="Spormann A.M."/>
            <person name="Op den Camp H."/>
            <person name="Overmann J."/>
            <person name="Amann R."/>
            <person name="Jetten M.S.M."/>
            <person name="Mascher T."/>
            <person name="Medema M.H."/>
            <person name="Devos D.P."/>
            <person name="Kaster A.-K."/>
            <person name="Ovreas L."/>
            <person name="Rohde M."/>
            <person name="Galperin M.Y."/>
            <person name="Jogler C."/>
        </authorList>
    </citation>
    <scope>NUCLEOTIDE SEQUENCE [LARGE SCALE GENOMIC DNA]</scope>
    <source>
        <strain evidence="2 3">I41</strain>
    </source>
</reference>
<protein>
    <submittedName>
        <fullName evidence="2">Ribonuclease BN</fullName>
        <ecNumber evidence="2">3.1.-.-</ecNumber>
    </submittedName>
</protein>
<dbReference type="GO" id="GO:0042781">
    <property type="term" value="F:3'-tRNA processing endoribonuclease activity"/>
    <property type="evidence" value="ECO:0007669"/>
    <property type="project" value="TreeGrafter"/>
</dbReference>
<accession>A0A517U5V5</accession>
<dbReference type="SUPFAM" id="SSF56281">
    <property type="entry name" value="Metallo-hydrolase/oxidoreductase"/>
    <property type="match status" value="1"/>
</dbReference>
<gene>
    <name evidence="2" type="primary">rbn</name>
    <name evidence="2" type="ORF">I41_52490</name>
</gene>
<organism evidence="2 3">
    <name type="scientific">Lacipirellula limnantheis</name>
    <dbReference type="NCBI Taxonomy" id="2528024"/>
    <lineage>
        <taxon>Bacteria</taxon>
        <taxon>Pseudomonadati</taxon>
        <taxon>Planctomycetota</taxon>
        <taxon>Planctomycetia</taxon>
        <taxon>Pirellulales</taxon>
        <taxon>Lacipirellulaceae</taxon>
        <taxon>Lacipirellula</taxon>
    </lineage>
</organism>
<dbReference type="KEGG" id="llh:I41_52490"/>
<name>A0A517U5V5_9BACT</name>
<dbReference type="InterPro" id="IPR036866">
    <property type="entry name" value="RibonucZ/Hydroxyglut_hydro"/>
</dbReference>
<dbReference type="EMBL" id="CP036339">
    <property type="protein sequence ID" value="QDT76004.1"/>
    <property type="molecule type" value="Genomic_DNA"/>
</dbReference>
<evidence type="ECO:0000259" key="1">
    <source>
        <dbReference type="Pfam" id="PF12706"/>
    </source>
</evidence>
<feature type="domain" description="Metallo-beta-lactamase" evidence="1">
    <location>
        <begin position="71"/>
        <end position="236"/>
    </location>
</feature>
<dbReference type="Gene3D" id="3.60.15.10">
    <property type="entry name" value="Ribonuclease Z/Hydroxyacylglutathione hydrolase-like"/>
    <property type="match status" value="1"/>
</dbReference>
<keyword evidence="2" id="KW-0378">Hydrolase</keyword>
<dbReference type="PANTHER" id="PTHR46018:SF2">
    <property type="entry name" value="ZINC PHOSPHODIESTERASE ELAC PROTEIN 1"/>
    <property type="match status" value="1"/>
</dbReference>
<dbReference type="Pfam" id="PF12706">
    <property type="entry name" value="Lactamase_B_2"/>
    <property type="match status" value="1"/>
</dbReference>
<dbReference type="EC" id="3.1.-.-" evidence="2"/>
<evidence type="ECO:0000313" key="2">
    <source>
        <dbReference type="EMBL" id="QDT76004.1"/>
    </source>
</evidence>
<proteinExistence type="predicted"/>
<dbReference type="InterPro" id="IPR001279">
    <property type="entry name" value="Metallo-B-lactamas"/>
</dbReference>
<sequence>MVNPLPRAYNIRIVTAPHGEARMKLVLLGTTGYHANDRRQTACLMLPEVGVVFDAGSGFYRVSEYLQTDELAIFLSHVHLDHSQGLTYTFDLRAEAPQLGRVTAYLEPDKLAATKKHLLADLLFPVMPPLELHPLPSEFTLRDGGRLTHFPLRHPGGSVGFRVDWPGRSFAYVTDTTAHPDAAYVEKIRGVDLLVHECYFVEDCPEQAELTGHSCLNEVVKVAAKANVGRLVLVHINPLVKDDSEIDLTAAKKVFRNTEIGVDRMEIEF</sequence>
<dbReference type="AlphaFoldDB" id="A0A517U5V5"/>